<name>A0AAU2H0I4_9ACTN</name>
<evidence type="ECO:0000256" key="1">
    <source>
        <dbReference type="SAM" id="Phobius"/>
    </source>
</evidence>
<dbReference type="AlphaFoldDB" id="A0AAU2H0I4"/>
<reference evidence="2" key="1">
    <citation type="submission" date="2022-10" db="EMBL/GenBank/DDBJ databases">
        <title>The complete genomes of actinobacterial strains from the NBC collection.</title>
        <authorList>
            <person name="Joergensen T.S."/>
            <person name="Alvarez Arevalo M."/>
            <person name="Sterndorff E.B."/>
            <person name="Faurdal D."/>
            <person name="Vuksanovic O."/>
            <person name="Mourched A.-S."/>
            <person name="Charusanti P."/>
            <person name="Shaw S."/>
            <person name="Blin K."/>
            <person name="Weber T."/>
        </authorList>
    </citation>
    <scope>NUCLEOTIDE SEQUENCE</scope>
    <source>
        <strain evidence="2">NBC_00060</strain>
    </source>
</reference>
<keyword evidence="1" id="KW-0812">Transmembrane</keyword>
<organism evidence="2">
    <name type="scientific">Streptomyces sp. NBC_00060</name>
    <dbReference type="NCBI Taxonomy" id="2975636"/>
    <lineage>
        <taxon>Bacteria</taxon>
        <taxon>Bacillati</taxon>
        <taxon>Actinomycetota</taxon>
        <taxon>Actinomycetes</taxon>
        <taxon>Kitasatosporales</taxon>
        <taxon>Streptomycetaceae</taxon>
        <taxon>Streptomyces</taxon>
    </lineage>
</organism>
<accession>A0AAU2H0I4</accession>
<feature type="transmembrane region" description="Helical" evidence="1">
    <location>
        <begin position="47"/>
        <end position="64"/>
    </location>
</feature>
<evidence type="ECO:0000313" key="2">
    <source>
        <dbReference type="EMBL" id="WTU40682.1"/>
    </source>
</evidence>
<dbReference type="EMBL" id="CP108253">
    <property type="protein sequence ID" value="WTU40682.1"/>
    <property type="molecule type" value="Genomic_DNA"/>
</dbReference>
<keyword evidence="1" id="KW-1133">Transmembrane helix</keyword>
<gene>
    <name evidence="2" type="ORF">OHV25_14310</name>
</gene>
<proteinExistence type="predicted"/>
<protein>
    <submittedName>
        <fullName evidence="2">Uncharacterized protein</fullName>
    </submittedName>
</protein>
<keyword evidence="1" id="KW-0472">Membrane</keyword>
<sequence>MSLPDRKEAEVRRLLEGPYPPVPAELAVRAAESGLRLLRRRRAARRLMWLVIVAAAVVFAVWASRVHPWVAPPSTVAPPVEGF</sequence>